<evidence type="ECO:0000313" key="3">
    <source>
        <dbReference type="Proteomes" id="UP000001805"/>
    </source>
</evidence>
<dbReference type="EMBL" id="CM002241">
    <property type="protein sequence ID" value="EAA30997.1"/>
    <property type="molecule type" value="Genomic_DNA"/>
</dbReference>
<evidence type="ECO:0000256" key="1">
    <source>
        <dbReference type="SAM" id="MobiDB-lite"/>
    </source>
</evidence>
<dbReference type="KEGG" id="ncr:NCU04702"/>
<feature type="compositionally biased region" description="Polar residues" evidence="1">
    <location>
        <begin position="51"/>
        <end position="60"/>
    </location>
</feature>
<dbReference type="Proteomes" id="UP000001805">
    <property type="component" value="Chromosome 5, Linkage Group VI"/>
</dbReference>
<feature type="compositionally biased region" description="Basic and acidic residues" evidence="1">
    <location>
        <begin position="294"/>
        <end position="306"/>
    </location>
</feature>
<gene>
    <name evidence="2" type="ORF">NCU04702</name>
</gene>
<protein>
    <submittedName>
        <fullName evidence="2">Uncharacterized protein</fullName>
    </submittedName>
</protein>
<keyword evidence="3" id="KW-1185">Reference proteome</keyword>
<dbReference type="HOGENOM" id="CLU_076663_0_0_1"/>
<feature type="region of interest" description="Disordered" evidence="1">
    <location>
        <begin position="1"/>
        <end position="76"/>
    </location>
</feature>
<evidence type="ECO:0000313" key="2">
    <source>
        <dbReference type="EMBL" id="EAA30997.1"/>
    </source>
</evidence>
<organism evidence="2 3">
    <name type="scientific">Neurospora crassa (strain ATCC 24698 / 74-OR23-1A / CBS 708.71 / DSM 1257 / FGSC 987)</name>
    <dbReference type="NCBI Taxonomy" id="367110"/>
    <lineage>
        <taxon>Eukaryota</taxon>
        <taxon>Fungi</taxon>
        <taxon>Dikarya</taxon>
        <taxon>Ascomycota</taxon>
        <taxon>Pezizomycotina</taxon>
        <taxon>Sordariomycetes</taxon>
        <taxon>Sordariomycetidae</taxon>
        <taxon>Sordariales</taxon>
        <taxon>Sordariaceae</taxon>
        <taxon>Neurospora</taxon>
    </lineage>
</organism>
<accession>Q7S658</accession>
<reference evidence="2 3" key="1">
    <citation type="journal article" date="2003" name="Nature">
        <title>The genome sequence of the filamentous fungus Neurospora crassa.</title>
        <authorList>
            <person name="Galagan J.E."/>
            <person name="Calvo S.E."/>
            <person name="Borkovich K.A."/>
            <person name="Selker E.U."/>
            <person name="Read N.D."/>
            <person name="Jaffe D."/>
            <person name="FitzHugh W."/>
            <person name="Ma L.J."/>
            <person name="Smirnov S."/>
            <person name="Purcell S."/>
            <person name="Rehman B."/>
            <person name="Elkins T."/>
            <person name="Engels R."/>
            <person name="Wang S."/>
            <person name="Nielsen C.B."/>
            <person name="Butler J."/>
            <person name="Endrizzi M."/>
            <person name="Qui D."/>
            <person name="Ianakiev P."/>
            <person name="Bell-Pedersen D."/>
            <person name="Nelson M.A."/>
            <person name="Werner-Washburne M."/>
            <person name="Selitrennikoff C.P."/>
            <person name="Kinsey J.A."/>
            <person name="Braun E.L."/>
            <person name="Zelter A."/>
            <person name="Schulte U."/>
            <person name="Kothe G.O."/>
            <person name="Jedd G."/>
            <person name="Mewes W."/>
            <person name="Staben C."/>
            <person name="Marcotte E."/>
            <person name="Greenberg D."/>
            <person name="Roy A."/>
            <person name="Foley K."/>
            <person name="Naylor J."/>
            <person name="Stange-Thomann N."/>
            <person name="Barrett R."/>
            <person name="Gnerre S."/>
            <person name="Kamal M."/>
            <person name="Kamvysselis M."/>
            <person name="Mauceli E."/>
            <person name="Bielke C."/>
            <person name="Rudd S."/>
            <person name="Frishman D."/>
            <person name="Krystofova S."/>
            <person name="Rasmussen C."/>
            <person name="Metzenberg R.L."/>
            <person name="Perkins D.D."/>
            <person name="Kroken S."/>
            <person name="Cogoni C."/>
            <person name="Macino G."/>
            <person name="Catcheside D."/>
            <person name="Li W."/>
            <person name="Pratt R.J."/>
            <person name="Osmani S.A."/>
            <person name="DeSouza C.P."/>
            <person name="Glass L."/>
            <person name="Orbach M.J."/>
            <person name="Berglund J.A."/>
            <person name="Voelker R."/>
            <person name="Yarden O."/>
            <person name="Plamann M."/>
            <person name="Seiler S."/>
            <person name="Dunlap J."/>
            <person name="Radford A."/>
            <person name="Aramayo R."/>
            <person name="Natvig D.O."/>
            <person name="Alex L.A."/>
            <person name="Mannhaupt G."/>
            <person name="Ebbole D.J."/>
            <person name="Freitag M."/>
            <person name="Paulsen I."/>
            <person name="Sachs M.S."/>
            <person name="Lander E.S."/>
            <person name="Nusbaum C."/>
            <person name="Birren B."/>
        </authorList>
    </citation>
    <scope>NUCLEOTIDE SEQUENCE [LARGE SCALE GENOMIC DNA]</scope>
    <source>
        <strain evidence="3">ATCC 24698 / 74-OR23-1A / CBS 708.71 / DSM 1257 / FGSC 987</strain>
    </source>
</reference>
<dbReference type="GeneID" id="3876388"/>
<dbReference type="OrthoDB" id="10393976at2759"/>
<name>Q7S658_NEUCR</name>
<dbReference type="RefSeq" id="XP_960233.1">
    <property type="nucleotide sequence ID" value="XM_955140.1"/>
</dbReference>
<feature type="region of interest" description="Disordered" evidence="1">
    <location>
        <begin position="281"/>
        <end position="315"/>
    </location>
</feature>
<dbReference type="PaxDb" id="5141-EFNCRP00000004590"/>
<dbReference type="OMA" id="VAWMERT"/>
<sequence length="315" mass="35245">MSHIQNHDQSGQPTEQVAHSPSFNSAAGSQAVPARSAGDQVDRNSPEKVTLFTTDTSLSEQVHAPPIPEDEDQSRTNYPVQNSEIQNVVEVEEVVLPSIESPTENLPNDDDYATDPAGLSESELRRRAVAWMERTYHHLPNGSIVQAPSYFRRTRSSPAGRPAIWIKDFVWGHIRPRRLTNDRLADMPLERRESWARMQRREWEEIEEEKGPTQEEGDRSNSETLFPLALLAIESILDREPHDVAAEVLFGLIGRLALAASTTRTDYPRNAVEVEEVAVLPSIESPTENSQLKRPYDAVAKREQSKGKGKGKPGT</sequence>
<proteinExistence type="predicted"/>
<dbReference type="VEuPathDB" id="FungiDB:NCU04702"/>
<dbReference type="AlphaFoldDB" id="Q7S658"/>
<dbReference type="InParanoid" id="Q7S658"/>
<feature type="compositionally biased region" description="Polar residues" evidence="1">
    <location>
        <begin position="7"/>
        <end position="28"/>
    </location>
</feature>